<accession>U5MUJ5</accession>
<keyword evidence="1" id="KW-0079">Bacteriocin immunity</keyword>
<dbReference type="GO" id="GO:0030153">
    <property type="term" value="P:bacteriocin immunity"/>
    <property type="evidence" value="ECO:0007669"/>
    <property type="project" value="UniProtKB-KW"/>
</dbReference>
<dbReference type="KEGG" id="csb:CLSA_c21320"/>
<evidence type="ECO:0008006" key="4">
    <source>
        <dbReference type="Google" id="ProtNLM"/>
    </source>
</evidence>
<organism evidence="2 3">
    <name type="scientific">Clostridium saccharobutylicum DSM 13864</name>
    <dbReference type="NCBI Taxonomy" id="1345695"/>
    <lineage>
        <taxon>Bacteria</taxon>
        <taxon>Bacillati</taxon>
        <taxon>Bacillota</taxon>
        <taxon>Clostridia</taxon>
        <taxon>Eubacteriales</taxon>
        <taxon>Clostridiaceae</taxon>
        <taxon>Clostridium</taxon>
    </lineage>
</organism>
<dbReference type="AlphaFoldDB" id="U5MUJ5"/>
<dbReference type="InterPro" id="IPR023130">
    <property type="entry name" value="Ta0600-like_sf"/>
</dbReference>
<dbReference type="HOGENOM" id="CLU_171667_0_0_9"/>
<keyword evidence="3" id="KW-1185">Reference proteome</keyword>
<proteinExistence type="predicted"/>
<dbReference type="eggNOG" id="ENOG50327EE">
    <property type="taxonomic scope" value="Bacteria"/>
</dbReference>
<dbReference type="Gene3D" id="1.20.1440.50">
    <property type="entry name" value="Ta0600-like"/>
    <property type="match status" value="1"/>
</dbReference>
<evidence type="ECO:0000313" key="2">
    <source>
        <dbReference type="EMBL" id="AGX43112.1"/>
    </source>
</evidence>
<sequence length="112" mass="13022">MDIELINKNNLSRKVIIKLNKKYYDLINELQKTLDDPKVKSNQELTDILTSYKDKLENGGEYKFVCTKLTGDIAAYVRHNHFKAPESVLKLYNDLANVASKYRGLCSFITWF</sequence>
<evidence type="ECO:0000256" key="1">
    <source>
        <dbReference type="ARBA" id="ARBA00023025"/>
    </source>
</evidence>
<dbReference type="Proteomes" id="UP000017118">
    <property type="component" value="Chromosome"/>
</dbReference>
<dbReference type="SUPFAM" id="SSF109797">
    <property type="entry name" value="Bacteriocin immunity protein-like"/>
    <property type="match status" value="1"/>
</dbReference>
<dbReference type="InterPro" id="IPR015046">
    <property type="entry name" value="LciA_Immunity-like"/>
</dbReference>
<name>U5MUJ5_CLOSA</name>
<evidence type="ECO:0000313" key="3">
    <source>
        <dbReference type="Proteomes" id="UP000017118"/>
    </source>
</evidence>
<gene>
    <name evidence="2" type="ORF">CLSA_c21320</name>
</gene>
<dbReference type="Pfam" id="PF08951">
    <property type="entry name" value="EntA_Immun"/>
    <property type="match status" value="1"/>
</dbReference>
<protein>
    <recommendedName>
        <fullName evidence="4">Bacteriocin immunity protein</fullName>
    </recommendedName>
</protein>
<dbReference type="PATRIC" id="fig|1345695.3.peg.2097"/>
<dbReference type="EMBL" id="CP006721">
    <property type="protein sequence ID" value="AGX43112.1"/>
    <property type="molecule type" value="Genomic_DNA"/>
</dbReference>
<reference evidence="2 3" key="1">
    <citation type="journal article" date="2013" name="Genome Announc.">
        <title>Complete Genome Sequence of the Solvent Producer Clostridium saccharobutylicum NCP262 (DSM 13864).</title>
        <authorList>
            <person name="Poehlein A."/>
            <person name="Hartwich K."/>
            <person name="Krabben P."/>
            <person name="Ehrenreich A."/>
            <person name="Liebl W."/>
            <person name="Durre P."/>
            <person name="Gottschalk G."/>
            <person name="Daniel R."/>
        </authorList>
    </citation>
    <scope>NUCLEOTIDE SEQUENCE [LARGE SCALE GENOMIC DNA]</scope>
    <source>
        <strain evidence="2">DSM 13864</strain>
    </source>
</reference>